<dbReference type="KEGG" id="aram:KAR29_04115"/>
<dbReference type="PANTHER" id="PTHR33446">
    <property type="entry name" value="PROTEIN TONB-RELATED"/>
    <property type="match status" value="1"/>
</dbReference>
<proteinExistence type="inferred from homology"/>
<dbReference type="NCBIfam" id="TIGR01352">
    <property type="entry name" value="tonB_Cterm"/>
    <property type="match status" value="1"/>
</dbReference>
<keyword evidence="4" id="KW-1003">Cell membrane</keyword>
<sequence length="103" mass="11032">MEGGAPTSPGASADDVVTAGAADIVRRVEPLYPLASRRRKEEGEVVVVATLDIRGAVVAAEVEVSSSFSLLDESARKALTQWRFRPGLGPKVRVAVRFLLRND</sequence>
<evidence type="ECO:0000256" key="4">
    <source>
        <dbReference type="ARBA" id="ARBA00022475"/>
    </source>
</evidence>
<dbReference type="RefSeq" id="WP_274374366.1">
    <property type="nucleotide sequence ID" value="NZ_CP072943.1"/>
</dbReference>
<dbReference type="Gene3D" id="3.30.1150.10">
    <property type="match status" value="1"/>
</dbReference>
<dbReference type="PROSITE" id="PS52015">
    <property type="entry name" value="TONB_CTD"/>
    <property type="match status" value="1"/>
</dbReference>
<dbReference type="Proteomes" id="UP000671879">
    <property type="component" value="Chromosome"/>
</dbReference>
<evidence type="ECO:0000313" key="12">
    <source>
        <dbReference type="Proteomes" id="UP000671879"/>
    </source>
</evidence>
<evidence type="ECO:0000313" key="11">
    <source>
        <dbReference type="EMBL" id="QTX33092.1"/>
    </source>
</evidence>
<name>A0A9Q7AQS7_9BACT</name>
<comment type="subcellular location">
    <subcellularLocation>
        <location evidence="1">Cell inner membrane</location>
        <topology evidence="1">Single-pass membrane protein</topology>
        <orientation evidence="1">Periplasmic side</orientation>
    </subcellularLocation>
</comment>
<evidence type="ECO:0000256" key="1">
    <source>
        <dbReference type="ARBA" id="ARBA00004383"/>
    </source>
</evidence>
<organism evidence="11 12">
    <name type="scientific">Aminithiophilus ramosus</name>
    <dbReference type="NCBI Taxonomy" id="3029084"/>
    <lineage>
        <taxon>Bacteria</taxon>
        <taxon>Thermotogati</taxon>
        <taxon>Synergistota</taxon>
        <taxon>Synergistia</taxon>
        <taxon>Synergistales</taxon>
        <taxon>Aminithiophilaceae</taxon>
        <taxon>Aminithiophilus</taxon>
    </lineage>
</organism>
<evidence type="ECO:0000256" key="6">
    <source>
        <dbReference type="ARBA" id="ARBA00022692"/>
    </source>
</evidence>
<evidence type="ECO:0000259" key="10">
    <source>
        <dbReference type="PROSITE" id="PS52015"/>
    </source>
</evidence>
<dbReference type="InterPro" id="IPR051045">
    <property type="entry name" value="TonB-dependent_transducer"/>
</dbReference>
<accession>A0A9Q7AQS7</accession>
<keyword evidence="12" id="KW-1185">Reference proteome</keyword>
<dbReference type="AlphaFoldDB" id="A0A9Q7AQS7"/>
<evidence type="ECO:0000256" key="3">
    <source>
        <dbReference type="ARBA" id="ARBA00022448"/>
    </source>
</evidence>
<protein>
    <submittedName>
        <fullName evidence="11">Energy transducer TonB</fullName>
    </submittedName>
</protein>
<keyword evidence="9" id="KW-0472">Membrane</keyword>
<dbReference type="Pfam" id="PF03544">
    <property type="entry name" value="TonB_C"/>
    <property type="match status" value="1"/>
</dbReference>
<reference evidence="12" key="1">
    <citation type="submission" date="2021-04" db="EMBL/GenBank/DDBJ databases">
        <title>A novel Synergistetes isolate from a pyrite-forming mixed culture.</title>
        <authorList>
            <person name="Bunk B."/>
            <person name="Sproer C."/>
            <person name="Spring S."/>
            <person name="Pester M."/>
        </authorList>
    </citation>
    <scope>NUCLEOTIDE SEQUENCE [LARGE SCALE GENOMIC DNA]</scope>
    <source>
        <strain evidence="12">J.5.4.2-T.3.5.2</strain>
    </source>
</reference>
<keyword evidence="8" id="KW-1133">Transmembrane helix</keyword>
<keyword evidence="6" id="KW-0812">Transmembrane</keyword>
<dbReference type="EMBL" id="CP072943">
    <property type="protein sequence ID" value="QTX33092.1"/>
    <property type="molecule type" value="Genomic_DNA"/>
</dbReference>
<evidence type="ECO:0000256" key="8">
    <source>
        <dbReference type="ARBA" id="ARBA00022989"/>
    </source>
</evidence>
<comment type="similarity">
    <text evidence="2">Belongs to the TonB family.</text>
</comment>
<keyword evidence="5" id="KW-0997">Cell inner membrane</keyword>
<gene>
    <name evidence="11" type="ORF">KAR29_04115</name>
</gene>
<evidence type="ECO:0000256" key="2">
    <source>
        <dbReference type="ARBA" id="ARBA00006555"/>
    </source>
</evidence>
<evidence type="ECO:0000256" key="5">
    <source>
        <dbReference type="ARBA" id="ARBA00022519"/>
    </source>
</evidence>
<keyword evidence="3" id="KW-0813">Transport</keyword>
<dbReference type="GO" id="GO:0005886">
    <property type="term" value="C:plasma membrane"/>
    <property type="evidence" value="ECO:0007669"/>
    <property type="project" value="UniProtKB-SubCell"/>
</dbReference>
<dbReference type="InterPro" id="IPR037682">
    <property type="entry name" value="TonB_C"/>
</dbReference>
<dbReference type="GO" id="GO:0055085">
    <property type="term" value="P:transmembrane transport"/>
    <property type="evidence" value="ECO:0007669"/>
    <property type="project" value="InterPro"/>
</dbReference>
<dbReference type="GO" id="GO:0015031">
    <property type="term" value="P:protein transport"/>
    <property type="evidence" value="ECO:0007669"/>
    <property type="project" value="UniProtKB-KW"/>
</dbReference>
<keyword evidence="7" id="KW-0653">Protein transport</keyword>
<dbReference type="SUPFAM" id="SSF74653">
    <property type="entry name" value="TolA/TonB C-terminal domain"/>
    <property type="match status" value="1"/>
</dbReference>
<feature type="domain" description="TonB C-terminal" evidence="10">
    <location>
        <begin position="17"/>
        <end position="103"/>
    </location>
</feature>
<evidence type="ECO:0000256" key="7">
    <source>
        <dbReference type="ARBA" id="ARBA00022927"/>
    </source>
</evidence>
<dbReference type="InterPro" id="IPR006260">
    <property type="entry name" value="TonB/TolA_C"/>
</dbReference>
<evidence type="ECO:0000256" key="9">
    <source>
        <dbReference type="ARBA" id="ARBA00023136"/>
    </source>
</evidence>